<dbReference type="InterPro" id="IPR037217">
    <property type="entry name" value="Trp/Indoleamine_2_3_dOase-like"/>
</dbReference>
<dbReference type="AlphaFoldDB" id="A0A0G4IQN6"/>
<dbReference type="Proteomes" id="UP000039324">
    <property type="component" value="Unassembled WGS sequence"/>
</dbReference>
<dbReference type="OMA" id="FITIHQT"/>
<keyword evidence="3" id="KW-1185">Reference proteome</keyword>
<reference evidence="1 3" key="1">
    <citation type="submission" date="2015-02" db="EMBL/GenBank/DDBJ databases">
        <authorList>
            <person name="Chooi Y.-H."/>
        </authorList>
    </citation>
    <scope>NUCLEOTIDE SEQUENCE [LARGE SCALE GENOMIC DNA]</scope>
    <source>
        <strain evidence="1">E3</strain>
    </source>
</reference>
<dbReference type="InterPro" id="IPR004981">
    <property type="entry name" value="Trp_2_3_dOase"/>
</dbReference>
<dbReference type="EMBL" id="OVEO01000008">
    <property type="protein sequence ID" value="SPQ97940.1"/>
    <property type="molecule type" value="Genomic_DNA"/>
</dbReference>
<dbReference type="EMBL" id="CDSF01000079">
    <property type="protein sequence ID" value="CEO97643.1"/>
    <property type="molecule type" value="Genomic_DNA"/>
</dbReference>
<evidence type="ECO:0000313" key="1">
    <source>
        <dbReference type="EMBL" id="CEO97643.1"/>
    </source>
</evidence>
<accession>A0A0G4IQN6</accession>
<dbReference type="STRING" id="37360.A0A0G4IQN6"/>
<evidence type="ECO:0000313" key="2">
    <source>
        <dbReference type="EMBL" id="SPQ97940.1"/>
    </source>
</evidence>
<proteinExistence type="predicted"/>
<dbReference type="Gene3D" id="1.20.58.480">
    <property type="match status" value="1"/>
</dbReference>
<evidence type="ECO:0008006" key="5">
    <source>
        <dbReference type="Google" id="ProtNLM"/>
    </source>
</evidence>
<protein>
    <recommendedName>
        <fullName evidence="5">Tryptophan 2,3-dioxygenase</fullName>
    </recommendedName>
</protein>
<dbReference type="GO" id="GO:0019442">
    <property type="term" value="P:L-tryptophan catabolic process to acetyl-CoA"/>
    <property type="evidence" value="ECO:0007669"/>
    <property type="project" value="TreeGrafter"/>
</dbReference>
<dbReference type="GO" id="GO:0019441">
    <property type="term" value="P:L-tryptophan catabolic process to kynurenine"/>
    <property type="evidence" value="ECO:0007669"/>
    <property type="project" value="InterPro"/>
</dbReference>
<dbReference type="Proteomes" id="UP000290189">
    <property type="component" value="Unassembled WGS sequence"/>
</dbReference>
<dbReference type="PANTHER" id="PTHR10138:SF0">
    <property type="entry name" value="TRYPTOPHAN 2,3-DIOXYGENASE"/>
    <property type="match status" value="1"/>
</dbReference>
<organism evidence="1 3">
    <name type="scientific">Plasmodiophora brassicae</name>
    <name type="common">Clubroot disease agent</name>
    <dbReference type="NCBI Taxonomy" id="37360"/>
    <lineage>
        <taxon>Eukaryota</taxon>
        <taxon>Sar</taxon>
        <taxon>Rhizaria</taxon>
        <taxon>Endomyxa</taxon>
        <taxon>Phytomyxea</taxon>
        <taxon>Plasmodiophorida</taxon>
        <taxon>Plasmodiophoridae</taxon>
        <taxon>Plasmodiophora</taxon>
    </lineage>
</organism>
<dbReference type="SUPFAM" id="SSF140959">
    <property type="entry name" value="Indolic compounds 2,3-dioxygenase-like"/>
    <property type="match status" value="1"/>
</dbReference>
<evidence type="ECO:0000313" key="3">
    <source>
        <dbReference type="Proteomes" id="UP000039324"/>
    </source>
</evidence>
<dbReference type="GO" id="GO:0046872">
    <property type="term" value="F:metal ion binding"/>
    <property type="evidence" value="ECO:0007669"/>
    <property type="project" value="InterPro"/>
</dbReference>
<name>A0A0G4IQN6_PLABS</name>
<gene>
    <name evidence="1" type="ORF">PBRA_000988</name>
    <name evidence="2" type="ORF">PLBR_LOCUS5155</name>
</gene>
<keyword evidence="2" id="KW-0496">Mitochondrion</keyword>
<dbReference type="GO" id="GO:0020037">
    <property type="term" value="F:heme binding"/>
    <property type="evidence" value="ECO:0007669"/>
    <property type="project" value="InterPro"/>
</dbReference>
<dbReference type="GO" id="GO:0004833">
    <property type="term" value="F:L-tryptophan 2,3-dioxygenase activity"/>
    <property type="evidence" value="ECO:0007669"/>
    <property type="project" value="InterPro"/>
</dbReference>
<dbReference type="Pfam" id="PF03301">
    <property type="entry name" value="Trp_dioxygenase"/>
    <property type="match status" value="1"/>
</dbReference>
<evidence type="ECO:0000313" key="4">
    <source>
        <dbReference type="Proteomes" id="UP000290189"/>
    </source>
</evidence>
<dbReference type="PANTHER" id="PTHR10138">
    <property type="entry name" value="TRYPTOPHAN 2,3-DIOXYGENASE"/>
    <property type="match status" value="1"/>
</dbReference>
<geneLocation type="mitochondrion" evidence="2"/>
<dbReference type="OrthoDB" id="447477at2759"/>
<dbReference type="Gene3D" id="1.10.287.3810">
    <property type="match status" value="1"/>
</dbReference>
<sequence length="405" mass="46517">MNMCLRRPGRADGYHSHPFCCNGSCDYRGGVSPNWVMSCPVARDGSPPRPLRDARPCYYHEYLALDDILSAQRPRSAQPGRCEAHDETLFIITHQAYELWFKQIIHDLTSCVHLWQQAPCNFQLLNERLQRITKIQSVLLMQLPILETMTPVDFLSFRDYLFPASGFQSVQFKQIETMLGLPASQRLQYNTQTYTSTLRDEHRQLVEEAQSKPTCMDCLQHVLEGIDHQIASEFQGSFWQDFMQPAMTLMQQQNRQHLNSLTGMRSDALREALRTVDDQDAAFDEINDPAKYEDLVQRGLRRLSLKAFRAAVIVHQFRHEPRFAPVFTLMTLLMEIDNNLSKWRFHHAAMVHRFLGLKSGTGGSSGVSYLRATCSRHIVFGDLFATSQYLLPAACLPPLPDAMRY</sequence>
<reference evidence="2 4" key="2">
    <citation type="submission" date="2018-03" db="EMBL/GenBank/DDBJ databases">
        <authorList>
            <person name="Fogelqvist J."/>
        </authorList>
    </citation>
    <scope>NUCLEOTIDE SEQUENCE [LARGE SCALE GENOMIC DNA]</scope>
</reference>